<comment type="caution">
    <text evidence="1">The sequence shown here is derived from an EMBL/GenBank/DDBJ whole genome shotgun (WGS) entry which is preliminary data.</text>
</comment>
<gene>
    <name evidence="1" type="ORF">EJ08DRAFT_681108</name>
</gene>
<keyword evidence="2" id="KW-1185">Reference proteome</keyword>
<accession>A0A9P4NLS8</accession>
<evidence type="ECO:0000313" key="2">
    <source>
        <dbReference type="Proteomes" id="UP000800235"/>
    </source>
</evidence>
<proteinExistence type="predicted"/>
<sequence>MYSSKPKMAGGGNNETYTWRKVLLFWLLVGGSKLGHHVAFSNMATGWRFVKETQMCIKKLVITVLYPQVATVIFIGRPRERSIEVPKSMLDRVLIPRNPTNSTRPRW</sequence>
<name>A0A9P4NLS8_9PEZI</name>
<organism evidence="1 2">
    <name type="scientific">Tothia fuscella</name>
    <dbReference type="NCBI Taxonomy" id="1048955"/>
    <lineage>
        <taxon>Eukaryota</taxon>
        <taxon>Fungi</taxon>
        <taxon>Dikarya</taxon>
        <taxon>Ascomycota</taxon>
        <taxon>Pezizomycotina</taxon>
        <taxon>Dothideomycetes</taxon>
        <taxon>Pleosporomycetidae</taxon>
        <taxon>Venturiales</taxon>
        <taxon>Cylindrosympodiaceae</taxon>
        <taxon>Tothia</taxon>
    </lineage>
</organism>
<evidence type="ECO:0000313" key="1">
    <source>
        <dbReference type="EMBL" id="KAF2427141.1"/>
    </source>
</evidence>
<dbReference type="EMBL" id="MU007062">
    <property type="protein sequence ID" value="KAF2427141.1"/>
    <property type="molecule type" value="Genomic_DNA"/>
</dbReference>
<dbReference type="Proteomes" id="UP000800235">
    <property type="component" value="Unassembled WGS sequence"/>
</dbReference>
<reference evidence="1" key="1">
    <citation type="journal article" date="2020" name="Stud. Mycol.">
        <title>101 Dothideomycetes genomes: a test case for predicting lifestyles and emergence of pathogens.</title>
        <authorList>
            <person name="Haridas S."/>
            <person name="Albert R."/>
            <person name="Binder M."/>
            <person name="Bloem J."/>
            <person name="Labutti K."/>
            <person name="Salamov A."/>
            <person name="Andreopoulos B."/>
            <person name="Baker S."/>
            <person name="Barry K."/>
            <person name="Bills G."/>
            <person name="Bluhm B."/>
            <person name="Cannon C."/>
            <person name="Castanera R."/>
            <person name="Culley D."/>
            <person name="Daum C."/>
            <person name="Ezra D."/>
            <person name="Gonzalez J."/>
            <person name="Henrissat B."/>
            <person name="Kuo A."/>
            <person name="Liang C."/>
            <person name="Lipzen A."/>
            <person name="Lutzoni F."/>
            <person name="Magnuson J."/>
            <person name="Mondo S."/>
            <person name="Nolan M."/>
            <person name="Ohm R."/>
            <person name="Pangilinan J."/>
            <person name="Park H.-J."/>
            <person name="Ramirez L."/>
            <person name="Alfaro M."/>
            <person name="Sun H."/>
            <person name="Tritt A."/>
            <person name="Yoshinaga Y."/>
            <person name="Zwiers L.-H."/>
            <person name="Turgeon B."/>
            <person name="Goodwin S."/>
            <person name="Spatafora J."/>
            <person name="Crous P."/>
            <person name="Grigoriev I."/>
        </authorList>
    </citation>
    <scope>NUCLEOTIDE SEQUENCE</scope>
    <source>
        <strain evidence="1">CBS 130266</strain>
    </source>
</reference>
<dbReference type="AlphaFoldDB" id="A0A9P4NLS8"/>
<protein>
    <submittedName>
        <fullName evidence="1">Uncharacterized protein</fullName>
    </submittedName>
</protein>